<dbReference type="HAMAP" id="MF_00032">
    <property type="entry name" value="eIF_6"/>
    <property type="match status" value="1"/>
</dbReference>
<protein>
    <recommendedName>
        <fullName evidence="3">Translation initiation factor 6</fullName>
        <shortName evidence="3">aIF-6</shortName>
    </recommendedName>
</protein>
<dbReference type="SMART" id="SM00654">
    <property type="entry name" value="eIF6"/>
    <property type="match status" value="1"/>
</dbReference>
<keyword evidence="5" id="KW-1185">Reference proteome</keyword>
<dbReference type="NCBIfam" id="TIGR00323">
    <property type="entry name" value="eIF-6"/>
    <property type="match status" value="1"/>
</dbReference>
<evidence type="ECO:0000256" key="2">
    <source>
        <dbReference type="ARBA" id="ARBA00022917"/>
    </source>
</evidence>
<dbReference type="GO" id="GO:0003743">
    <property type="term" value="F:translation initiation factor activity"/>
    <property type="evidence" value="ECO:0007669"/>
    <property type="project" value="UniProtKB-UniRule"/>
</dbReference>
<gene>
    <name evidence="3" type="primary">eif6</name>
    <name evidence="4" type="ordered locus">Igni_0288</name>
</gene>
<dbReference type="GeneID" id="5561933"/>
<dbReference type="EMBL" id="CP000816">
    <property type="protein sequence ID" value="ABU81471.1"/>
    <property type="molecule type" value="Genomic_DNA"/>
</dbReference>
<dbReference type="GO" id="GO:0043022">
    <property type="term" value="F:ribosome binding"/>
    <property type="evidence" value="ECO:0007669"/>
    <property type="project" value="InterPro"/>
</dbReference>
<evidence type="ECO:0000313" key="5">
    <source>
        <dbReference type="Proteomes" id="UP000000262"/>
    </source>
</evidence>
<dbReference type="Pfam" id="PF01912">
    <property type="entry name" value="eIF-6"/>
    <property type="match status" value="1"/>
</dbReference>
<evidence type="ECO:0000256" key="3">
    <source>
        <dbReference type="HAMAP-Rule" id="MF_00032"/>
    </source>
</evidence>
<dbReference type="Proteomes" id="UP000000262">
    <property type="component" value="Chromosome"/>
</dbReference>
<comment type="function">
    <text evidence="3">Binds to the 50S ribosomal subunit and prevents its association with the 30S ribosomal subunit to form the 70S initiation complex.</text>
</comment>
<dbReference type="InterPro" id="IPR002769">
    <property type="entry name" value="eIF6"/>
</dbReference>
<dbReference type="STRING" id="453591.Igni_0288"/>
<keyword evidence="2 3" id="KW-0648">Protein biosynthesis</keyword>
<dbReference type="PIRSF" id="PIRSF006413">
    <property type="entry name" value="IF-6"/>
    <property type="match status" value="1"/>
</dbReference>
<accession>A8A969</accession>
<dbReference type="PhylomeDB" id="A8A969"/>
<reference evidence="4 5" key="1">
    <citation type="journal article" date="2008" name="Genome Biol.">
        <title>A genomic analysis of the archaeal system Ignicoccus hospitalis-Nanoarchaeum equitans.</title>
        <authorList>
            <person name="Podar M."/>
            <person name="Anderson I."/>
            <person name="Makarova K.S."/>
            <person name="Elkins J.G."/>
            <person name="Ivanova N."/>
            <person name="Wall M.A."/>
            <person name="Lykidis A."/>
            <person name="Mavromatis K."/>
            <person name="Sun H."/>
            <person name="Hudson M.E."/>
            <person name="Chen W."/>
            <person name="Deciu C."/>
            <person name="Hutchison D."/>
            <person name="Eads J.R."/>
            <person name="Anderson A."/>
            <person name="Fernandes F."/>
            <person name="Szeto E."/>
            <person name="Lapidus A."/>
            <person name="Kyrpides N.C."/>
            <person name="Saier M.H.Jr."/>
            <person name="Richardson P.M."/>
            <person name="Rachel R."/>
            <person name="Huber H."/>
            <person name="Eisen J.A."/>
            <person name="Koonin E.V."/>
            <person name="Keller M."/>
            <person name="Stetter K.O."/>
        </authorList>
    </citation>
    <scope>NUCLEOTIDE SEQUENCE [LARGE SCALE GENOMIC DNA]</scope>
    <source>
        <strain evidence="5">KIN4/I / DSM 18386 / JCM 14125</strain>
    </source>
</reference>
<comment type="similarity">
    <text evidence="3">Belongs to the eIF-6 family.</text>
</comment>
<dbReference type="HOGENOM" id="CLU_071894_1_0_2"/>
<name>A8A969_IGNH4</name>
<dbReference type="KEGG" id="iho:Igni_0288"/>
<dbReference type="eggNOG" id="arCOG04176">
    <property type="taxonomic scope" value="Archaea"/>
</dbReference>
<dbReference type="Gene3D" id="3.75.10.10">
    <property type="entry name" value="L-arginine/glycine Amidinotransferase, Chain A"/>
    <property type="match status" value="1"/>
</dbReference>
<dbReference type="SUPFAM" id="SSF55909">
    <property type="entry name" value="Pentein"/>
    <property type="match status" value="1"/>
</dbReference>
<dbReference type="NCBIfam" id="NF003135">
    <property type="entry name" value="PRK04046.3-3"/>
    <property type="match status" value="1"/>
</dbReference>
<sequence>MNFDVVPISIFGNPNIGVYMFANDDFALIPPGVKEDVVKKVESALKVTVVEAKVADSTLLGLFVNGNNHALVVPSIIKEYELENLKRELDLPIKVVYSKLTAMGNVILCNDKFALFHPEMSNWVKDVTEVLGVPGETGTIAGVPTVGSVAVINDKGGLVHPDASDEELNELEKKFQVVLDIGTVNYGVPYVKTGLVANNKGAVVGDLTTGVEMARVARALSGE</sequence>
<proteinExistence type="inferred from homology"/>
<evidence type="ECO:0000313" key="4">
    <source>
        <dbReference type="EMBL" id="ABU81471.1"/>
    </source>
</evidence>
<dbReference type="PANTHER" id="PTHR10784">
    <property type="entry name" value="TRANSLATION INITIATION FACTOR 6"/>
    <property type="match status" value="1"/>
</dbReference>
<dbReference type="OrthoDB" id="33582at2157"/>
<dbReference type="RefSeq" id="WP_011998323.1">
    <property type="nucleotide sequence ID" value="NC_009776.1"/>
</dbReference>
<dbReference type="AlphaFoldDB" id="A8A969"/>
<dbReference type="GO" id="GO:0042256">
    <property type="term" value="P:cytosolic ribosome assembly"/>
    <property type="evidence" value="ECO:0007669"/>
    <property type="project" value="InterPro"/>
</dbReference>
<organism evidence="4 5">
    <name type="scientific">Ignicoccus hospitalis (strain KIN4/I / DSM 18386 / JCM 14125)</name>
    <dbReference type="NCBI Taxonomy" id="453591"/>
    <lineage>
        <taxon>Archaea</taxon>
        <taxon>Thermoproteota</taxon>
        <taxon>Thermoprotei</taxon>
        <taxon>Desulfurococcales</taxon>
        <taxon>Desulfurococcaceae</taxon>
        <taxon>Ignicoccus</taxon>
    </lineage>
</organism>
<keyword evidence="1 3" id="KW-0396">Initiation factor</keyword>
<evidence type="ECO:0000256" key="1">
    <source>
        <dbReference type="ARBA" id="ARBA00022540"/>
    </source>
</evidence>